<comment type="caution">
    <text evidence="1">The sequence shown here is derived from an EMBL/GenBank/DDBJ whole genome shotgun (WGS) entry which is preliminary data.</text>
</comment>
<evidence type="ECO:0000313" key="1">
    <source>
        <dbReference type="EMBL" id="NFR62730.1"/>
    </source>
</evidence>
<name>A0A7X5PB33_CLOSG</name>
<gene>
    <name evidence="1" type="ORF">FDF70_14875</name>
</gene>
<reference evidence="1 2" key="1">
    <citation type="submission" date="2019-04" db="EMBL/GenBank/DDBJ databases">
        <title>Genome sequencing of Clostridium botulinum Groups I-IV and Clostridium butyricum.</title>
        <authorList>
            <person name="Brunt J."/>
            <person name="Van Vliet A.H.M."/>
            <person name="Stringer S.C."/>
            <person name="Carter A.T."/>
            <person name="Peck M.W."/>
        </authorList>
    </citation>
    <scope>NUCLEOTIDE SEQUENCE [LARGE SCALE GENOMIC DNA]</scope>
    <source>
        <strain evidence="1 2">IFR 18/108</strain>
    </source>
</reference>
<dbReference type="AlphaFoldDB" id="A0A7X5PB33"/>
<organism evidence="1 2">
    <name type="scientific">Clostridium sporogenes</name>
    <dbReference type="NCBI Taxonomy" id="1509"/>
    <lineage>
        <taxon>Bacteria</taxon>
        <taxon>Bacillati</taxon>
        <taxon>Bacillota</taxon>
        <taxon>Clostridia</taxon>
        <taxon>Eubacteriales</taxon>
        <taxon>Clostridiaceae</taxon>
        <taxon>Clostridium</taxon>
    </lineage>
</organism>
<dbReference type="EMBL" id="SXCS01000008">
    <property type="protein sequence ID" value="NFR62730.1"/>
    <property type="molecule type" value="Genomic_DNA"/>
</dbReference>
<proteinExistence type="predicted"/>
<feature type="non-terminal residue" evidence="1">
    <location>
        <position position="85"/>
    </location>
</feature>
<dbReference type="Proteomes" id="UP000486601">
    <property type="component" value="Unassembled WGS sequence"/>
</dbReference>
<sequence>MANSIVFSNSAEELKTSVFGYDGSNYLPLKVNQYGELDINVGTISKIDSITNGTVDVTQLSSLTSGTVDVTQLSSITNGTVDVTQ</sequence>
<protein>
    <submittedName>
        <fullName evidence="1">Uncharacterized protein</fullName>
    </submittedName>
</protein>
<accession>A0A7X5PB33</accession>
<evidence type="ECO:0000313" key="2">
    <source>
        <dbReference type="Proteomes" id="UP000486601"/>
    </source>
</evidence>